<protein>
    <submittedName>
        <fullName evidence="1">Putative sigma-54 modulation protein</fullName>
    </submittedName>
</protein>
<dbReference type="OrthoDB" id="9808702at2"/>
<dbReference type="RefSeq" id="WP_084061751.1">
    <property type="nucleotide sequence ID" value="NZ_FWXO01000004.1"/>
</dbReference>
<proteinExistence type="predicted"/>
<name>A0A1W2BHY2_9FLAO</name>
<dbReference type="AlphaFoldDB" id="A0A1W2BHY2"/>
<dbReference type="STRING" id="504486.SAMN05660703_2420"/>
<gene>
    <name evidence="1" type="ORF">SAMN05660703_2420</name>
</gene>
<dbReference type="EMBL" id="FWXO01000004">
    <property type="protein sequence ID" value="SMC72585.1"/>
    <property type="molecule type" value="Genomic_DNA"/>
</dbReference>
<dbReference type="SUPFAM" id="SSF69754">
    <property type="entry name" value="Ribosome binding protein Y (YfiA homologue)"/>
    <property type="match status" value="1"/>
</dbReference>
<dbReference type="InterPro" id="IPR003489">
    <property type="entry name" value="RHF/RaiA"/>
</dbReference>
<dbReference type="Pfam" id="PF02482">
    <property type="entry name" value="Ribosomal_S30AE"/>
    <property type="match status" value="1"/>
</dbReference>
<dbReference type="NCBIfam" id="TIGR00741">
    <property type="entry name" value="yfiA"/>
    <property type="match status" value="1"/>
</dbReference>
<evidence type="ECO:0000313" key="1">
    <source>
        <dbReference type="EMBL" id="SMC72585.1"/>
    </source>
</evidence>
<dbReference type="Proteomes" id="UP000192360">
    <property type="component" value="Unassembled WGS sequence"/>
</dbReference>
<dbReference type="CDD" id="cd00552">
    <property type="entry name" value="RaiA"/>
    <property type="match status" value="1"/>
</dbReference>
<dbReference type="Gene3D" id="3.30.160.100">
    <property type="entry name" value="Ribosome hibernation promotion factor-like"/>
    <property type="match status" value="1"/>
</dbReference>
<dbReference type="InterPro" id="IPR036567">
    <property type="entry name" value="RHF-like"/>
</dbReference>
<reference evidence="1 2" key="1">
    <citation type="submission" date="2017-04" db="EMBL/GenBank/DDBJ databases">
        <authorList>
            <person name="Afonso C.L."/>
            <person name="Miller P.J."/>
            <person name="Scott M.A."/>
            <person name="Spackman E."/>
            <person name="Goraichik I."/>
            <person name="Dimitrov K.M."/>
            <person name="Suarez D.L."/>
            <person name="Swayne D.E."/>
        </authorList>
    </citation>
    <scope>NUCLEOTIDE SEQUENCE [LARGE SCALE GENOMIC DNA]</scope>
    <source>
        <strain evidence="1 2">DSM 21164</strain>
    </source>
</reference>
<accession>A0A1W2BHY2</accession>
<keyword evidence="2" id="KW-1185">Reference proteome</keyword>
<sequence>MNINFEYDDVKASERLEIFTGKKLSKLFDKYDTIIRADVFFKTENTSSPDTGMICNIRLSIPGPRLFAESSNGNFEASIVKSIDDLERQLQKRKDKLSRIK</sequence>
<evidence type="ECO:0000313" key="2">
    <source>
        <dbReference type="Proteomes" id="UP000192360"/>
    </source>
</evidence>
<organism evidence="1 2">
    <name type="scientific">Cellulophaga tyrosinoxydans</name>
    <dbReference type="NCBI Taxonomy" id="504486"/>
    <lineage>
        <taxon>Bacteria</taxon>
        <taxon>Pseudomonadati</taxon>
        <taxon>Bacteroidota</taxon>
        <taxon>Flavobacteriia</taxon>
        <taxon>Flavobacteriales</taxon>
        <taxon>Flavobacteriaceae</taxon>
        <taxon>Cellulophaga</taxon>
    </lineage>
</organism>